<dbReference type="SUPFAM" id="SSF56784">
    <property type="entry name" value="HAD-like"/>
    <property type="match status" value="1"/>
</dbReference>
<dbReference type="OrthoDB" id="9782449at2"/>
<sequence length="220" mass="23992">MALKALLFDLDGTLLISDPLHIAVFGEFFAERGMPYSEEVYERQIHGSHNAEIFPRLFPGEDAVALATEKEARFRDRLQPGTPPMPGAPELLDLGSAEGWAVAVVTNAPRENAEHMLRAIGLRERFEVIVIGDECSRGKPDPEPYLEAMRQLDVRPQDCIAFEDSQSGMRAAARSGAFAIGVCSGVVPDRLHEAGARATITDFTDPALPGLLDRLREPGA</sequence>
<dbReference type="AlphaFoldDB" id="A0A1G7GJE0"/>
<dbReference type="Gene3D" id="1.10.150.240">
    <property type="entry name" value="Putative phosphatase, domain 2"/>
    <property type="match status" value="1"/>
</dbReference>
<accession>A0A1G7GJE0</accession>
<keyword evidence="7" id="KW-1185">Reference proteome</keyword>
<evidence type="ECO:0000313" key="6">
    <source>
        <dbReference type="EMBL" id="SDE88247.1"/>
    </source>
</evidence>
<dbReference type="InterPro" id="IPR051600">
    <property type="entry name" value="Beta-PGM-like"/>
</dbReference>
<dbReference type="InterPro" id="IPR036412">
    <property type="entry name" value="HAD-like_sf"/>
</dbReference>
<evidence type="ECO:0000256" key="2">
    <source>
        <dbReference type="ARBA" id="ARBA00006171"/>
    </source>
</evidence>
<proteinExistence type="inferred from homology"/>
<dbReference type="SFLD" id="SFLDG01129">
    <property type="entry name" value="C1.5:_HAD__Beta-PGM__Phosphata"/>
    <property type="match status" value="1"/>
</dbReference>
<dbReference type="InterPro" id="IPR006439">
    <property type="entry name" value="HAD-SF_hydro_IA"/>
</dbReference>
<dbReference type="InterPro" id="IPR023214">
    <property type="entry name" value="HAD_sf"/>
</dbReference>
<dbReference type="Pfam" id="PF13419">
    <property type="entry name" value="HAD_2"/>
    <property type="match status" value="1"/>
</dbReference>
<gene>
    <name evidence="6" type="ORF">SAMN04488105_10936</name>
</gene>
<dbReference type="SFLD" id="SFLDG01135">
    <property type="entry name" value="C1.5.6:_HAD__Beta-PGM__Phospha"/>
    <property type="match status" value="1"/>
</dbReference>
<dbReference type="NCBIfam" id="TIGR01549">
    <property type="entry name" value="HAD-SF-IA-v1"/>
    <property type="match status" value="1"/>
</dbReference>
<dbReference type="InterPro" id="IPR023198">
    <property type="entry name" value="PGP-like_dom2"/>
</dbReference>
<dbReference type="NCBIfam" id="TIGR01509">
    <property type="entry name" value="HAD-SF-IA-v3"/>
    <property type="match status" value="1"/>
</dbReference>
<dbReference type="InterPro" id="IPR041492">
    <property type="entry name" value="HAD_2"/>
</dbReference>
<evidence type="ECO:0000313" key="7">
    <source>
        <dbReference type="Proteomes" id="UP000198994"/>
    </source>
</evidence>
<dbReference type="RefSeq" id="WP_089960394.1">
    <property type="nucleotide sequence ID" value="NZ_FNAV01000009.1"/>
</dbReference>
<organism evidence="6 7">
    <name type="scientific">Salipiger thiooxidans</name>
    <dbReference type="NCBI Taxonomy" id="282683"/>
    <lineage>
        <taxon>Bacteria</taxon>
        <taxon>Pseudomonadati</taxon>
        <taxon>Pseudomonadota</taxon>
        <taxon>Alphaproteobacteria</taxon>
        <taxon>Rhodobacterales</taxon>
        <taxon>Roseobacteraceae</taxon>
        <taxon>Salipiger</taxon>
    </lineage>
</organism>
<dbReference type="PANTHER" id="PTHR46193">
    <property type="entry name" value="6-PHOSPHOGLUCONATE PHOSPHATASE"/>
    <property type="match status" value="1"/>
</dbReference>
<evidence type="ECO:0000256" key="4">
    <source>
        <dbReference type="ARBA" id="ARBA00022842"/>
    </source>
</evidence>
<comment type="similarity">
    <text evidence="2">Belongs to the HAD-like hydrolase superfamily. CbbY/CbbZ/Gph/YieH family.</text>
</comment>
<comment type="cofactor">
    <cofactor evidence="1">
        <name>Mg(2+)</name>
        <dbReference type="ChEBI" id="CHEBI:18420"/>
    </cofactor>
</comment>
<keyword evidence="5" id="KW-0119">Carbohydrate metabolism</keyword>
<evidence type="ECO:0000256" key="1">
    <source>
        <dbReference type="ARBA" id="ARBA00001946"/>
    </source>
</evidence>
<dbReference type="PRINTS" id="PR00413">
    <property type="entry name" value="HADHALOGNASE"/>
</dbReference>
<protein>
    <submittedName>
        <fullName evidence="6">Haloacid dehalogenase superfamily, subfamily IA, variant 3 with third motif having DD or ED/haloacid dehalogenase superfamily, subfamily IA, variant 1 with third motif having Dx(3-4)D or Dx(3-4)E</fullName>
    </submittedName>
</protein>
<dbReference type="GO" id="GO:0003824">
    <property type="term" value="F:catalytic activity"/>
    <property type="evidence" value="ECO:0007669"/>
    <property type="project" value="UniProtKB-ARBA"/>
</dbReference>
<dbReference type="EMBL" id="FNAV01000009">
    <property type="protein sequence ID" value="SDE88247.1"/>
    <property type="molecule type" value="Genomic_DNA"/>
</dbReference>
<dbReference type="STRING" id="282683.SAMN04488105_10936"/>
<keyword evidence="4" id="KW-0460">Magnesium</keyword>
<name>A0A1G7GJE0_9RHOB</name>
<dbReference type="GO" id="GO:0046872">
    <property type="term" value="F:metal ion binding"/>
    <property type="evidence" value="ECO:0007669"/>
    <property type="project" value="UniProtKB-KW"/>
</dbReference>
<dbReference type="Gene3D" id="3.40.50.1000">
    <property type="entry name" value="HAD superfamily/HAD-like"/>
    <property type="match status" value="1"/>
</dbReference>
<keyword evidence="3" id="KW-0479">Metal-binding</keyword>
<dbReference type="SFLD" id="SFLDS00003">
    <property type="entry name" value="Haloacid_Dehalogenase"/>
    <property type="match status" value="1"/>
</dbReference>
<dbReference type="PANTHER" id="PTHR46193:SF18">
    <property type="entry name" value="HEXITOL PHOSPHATASE B"/>
    <property type="match status" value="1"/>
</dbReference>
<dbReference type="Proteomes" id="UP000198994">
    <property type="component" value="Unassembled WGS sequence"/>
</dbReference>
<evidence type="ECO:0000256" key="5">
    <source>
        <dbReference type="ARBA" id="ARBA00023277"/>
    </source>
</evidence>
<evidence type="ECO:0000256" key="3">
    <source>
        <dbReference type="ARBA" id="ARBA00022723"/>
    </source>
</evidence>
<reference evidence="7" key="1">
    <citation type="submission" date="2016-10" db="EMBL/GenBank/DDBJ databases">
        <authorList>
            <person name="Varghese N."/>
            <person name="Submissions S."/>
        </authorList>
    </citation>
    <scope>NUCLEOTIDE SEQUENCE [LARGE SCALE GENOMIC DNA]</scope>
    <source>
        <strain evidence="7">DSM 10146</strain>
    </source>
</reference>